<dbReference type="GO" id="GO:0016740">
    <property type="term" value="F:transferase activity"/>
    <property type="evidence" value="ECO:0007669"/>
    <property type="project" value="UniProtKB-KW"/>
</dbReference>
<accession>A0A2H0VDZ3</accession>
<proteinExistence type="predicted"/>
<feature type="domain" description="Gcp-like" evidence="1">
    <location>
        <begin position="31"/>
        <end position="93"/>
    </location>
</feature>
<reference evidence="3" key="1">
    <citation type="submission" date="2017-09" db="EMBL/GenBank/DDBJ databases">
        <title>Depth-based differentiation of microbial function through sediment-hosted aquifers and enrichment of novel symbionts in the deep terrestrial subsurface.</title>
        <authorList>
            <person name="Probst A.J."/>
            <person name="Ladd B."/>
            <person name="Jarett J.K."/>
            <person name="Geller-Mcgrath D.E."/>
            <person name="Sieber C.M.K."/>
            <person name="Emerson J.B."/>
            <person name="Anantharaman K."/>
            <person name="Thomas B.C."/>
            <person name="Malmstrom R."/>
            <person name="Stieglmeier M."/>
            <person name="Klingl A."/>
            <person name="Woyke T."/>
            <person name="Ryan C.M."/>
            <person name="Banfield J.F."/>
        </authorList>
    </citation>
    <scope>NUCLEOTIDE SEQUENCE [LARGE SCALE GENOMIC DNA]</scope>
</reference>
<dbReference type="InterPro" id="IPR000905">
    <property type="entry name" value="Gcp-like_dom"/>
</dbReference>
<evidence type="ECO:0000313" key="3">
    <source>
        <dbReference type="Proteomes" id="UP000230557"/>
    </source>
</evidence>
<dbReference type="AlphaFoldDB" id="A0A2H0VDZ3"/>
<evidence type="ECO:0000313" key="2">
    <source>
        <dbReference type="EMBL" id="PIR97306.1"/>
    </source>
</evidence>
<dbReference type="EMBL" id="PFAJ01000029">
    <property type="protein sequence ID" value="PIR97306.1"/>
    <property type="molecule type" value="Genomic_DNA"/>
</dbReference>
<protein>
    <submittedName>
        <fullName evidence="2">tRNA (Adenosine(37)-N6)-threonylcarbamoyltransferase complex dimerization subunit type 1 TsaB</fullName>
    </submittedName>
</protein>
<dbReference type="Gene3D" id="3.30.420.40">
    <property type="match status" value="1"/>
</dbReference>
<dbReference type="SUPFAM" id="SSF53067">
    <property type="entry name" value="Actin-like ATPase domain"/>
    <property type="match status" value="1"/>
</dbReference>
<sequence>MLLFINTLDSSKTELGLVREEKIDKLIFGINRNLSEKLLPQIKKLLKTRRVKLEDLSGIAVVQGPGSFMGIRTGVATANTLAYVLNIPISGIKQGKKIENLTKFSRNLKKSKIFIRPKYNQPPVITKSKKILF</sequence>
<dbReference type="GO" id="GO:0002949">
    <property type="term" value="P:tRNA threonylcarbamoyladenosine modification"/>
    <property type="evidence" value="ECO:0007669"/>
    <property type="project" value="InterPro"/>
</dbReference>
<comment type="caution">
    <text evidence="2">The sequence shown here is derived from an EMBL/GenBank/DDBJ whole genome shotgun (WGS) entry which is preliminary data.</text>
</comment>
<dbReference type="NCBIfam" id="TIGR03725">
    <property type="entry name" value="T6A_YeaZ"/>
    <property type="match status" value="1"/>
</dbReference>
<name>A0A2H0VDZ3_9BACT</name>
<evidence type="ECO:0000259" key="1">
    <source>
        <dbReference type="Pfam" id="PF00814"/>
    </source>
</evidence>
<gene>
    <name evidence="2" type="primary">tsaB</name>
    <name evidence="2" type="ORF">COT91_02115</name>
</gene>
<dbReference type="Pfam" id="PF00814">
    <property type="entry name" value="TsaD"/>
    <property type="match status" value="1"/>
</dbReference>
<dbReference type="Proteomes" id="UP000230557">
    <property type="component" value="Unassembled WGS sequence"/>
</dbReference>
<dbReference type="InterPro" id="IPR043129">
    <property type="entry name" value="ATPase_NBD"/>
</dbReference>
<dbReference type="InterPro" id="IPR022496">
    <property type="entry name" value="T6A_TsaB"/>
</dbReference>
<organism evidence="2 3">
    <name type="scientific">Candidatus Doudnabacteria bacterium CG10_big_fil_rev_8_21_14_0_10_41_10</name>
    <dbReference type="NCBI Taxonomy" id="1974551"/>
    <lineage>
        <taxon>Bacteria</taxon>
        <taxon>Candidatus Doudnaibacteriota</taxon>
    </lineage>
</organism>
<keyword evidence="2" id="KW-0808">Transferase</keyword>